<dbReference type="InParanoid" id="M1DYW3"/>
<sequence>MMKPHVGILVKELSSLTHDFKDAAKVQHKHEILKDFQKNTVSLAYEAEVAIDLILVQSNVLEDSFCSLAGIIKEIKHIYTESNLTNDEEIVGFEKAEEKISHHLTRGTNKVDVIPIVGMGGQGKTTCARKLYNNVSIVHHFEMVNTRYNGVRPVAHVNAPAEESAAKGRGRERARGRGRGRVAPAVNEVLIDNVPMNENPHAHNEEIDEDIEVGEVEENGQDEWCQRRLRLFVPLIRCSLNRLWRS</sequence>
<accession>M1DYW3</accession>
<keyword evidence="3" id="KW-1185">Reference proteome</keyword>
<name>M1DYW3_SOLTU</name>
<proteinExistence type="predicted"/>
<dbReference type="HOGENOM" id="CLU_1130712_0_0_1"/>
<dbReference type="InterPro" id="IPR027417">
    <property type="entry name" value="P-loop_NTPase"/>
</dbReference>
<evidence type="ECO:0000313" key="2">
    <source>
        <dbReference type="EnsemblPlants" id="PGSC0003DMT400096630"/>
    </source>
</evidence>
<dbReference type="Pfam" id="PF00931">
    <property type="entry name" value="NB-ARC"/>
    <property type="match status" value="1"/>
</dbReference>
<protein>
    <submittedName>
        <fullName evidence="2">Tomato spotted wilt virus resistance protein</fullName>
    </submittedName>
</protein>
<organism evidence="2 3">
    <name type="scientific">Solanum tuberosum</name>
    <name type="common">Potato</name>
    <dbReference type="NCBI Taxonomy" id="4113"/>
    <lineage>
        <taxon>Eukaryota</taxon>
        <taxon>Viridiplantae</taxon>
        <taxon>Streptophyta</taxon>
        <taxon>Embryophyta</taxon>
        <taxon>Tracheophyta</taxon>
        <taxon>Spermatophyta</taxon>
        <taxon>Magnoliopsida</taxon>
        <taxon>eudicotyledons</taxon>
        <taxon>Gunneridae</taxon>
        <taxon>Pentapetalae</taxon>
        <taxon>asterids</taxon>
        <taxon>lamiids</taxon>
        <taxon>Solanales</taxon>
        <taxon>Solanaceae</taxon>
        <taxon>Solanoideae</taxon>
        <taxon>Solaneae</taxon>
        <taxon>Solanum</taxon>
    </lineage>
</organism>
<dbReference type="PANTHER" id="PTHR19338:SF39">
    <property type="entry name" value="TOSPOVIRUS RESISTANCE PROTEIN D"/>
    <property type="match status" value="1"/>
</dbReference>
<dbReference type="Proteomes" id="UP000011115">
    <property type="component" value="Unassembled WGS sequence"/>
</dbReference>
<dbReference type="EnsemblPlants" id="PGSC0003DMT400096630">
    <property type="protein sequence ID" value="PGSC0003DMT400096630"/>
    <property type="gene ID" value="PGSC0003DMG400046201"/>
</dbReference>
<dbReference type="SUPFAM" id="SSF52540">
    <property type="entry name" value="P-loop containing nucleoside triphosphate hydrolases"/>
    <property type="match status" value="1"/>
</dbReference>
<dbReference type="SMR" id="M1DYW3"/>
<feature type="domain" description="NB-ARC" evidence="1">
    <location>
        <begin position="94"/>
        <end position="144"/>
    </location>
</feature>
<dbReference type="Gene3D" id="3.40.50.300">
    <property type="entry name" value="P-loop containing nucleotide triphosphate hydrolases"/>
    <property type="match status" value="1"/>
</dbReference>
<dbReference type="PANTHER" id="PTHR19338">
    <property type="entry name" value="TRANSLOCASE OF INNER MITOCHONDRIAL MEMBRANE 13 HOMOLOG"/>
    <property type="match status" value="1"/>
</dbReference>
<evidence type="ECO:0000259" key="1">
    <source>
        <dbReference type="Pfam" id="PF00931"/>
    </source>
</evidence>
<dbReference type="PaxDb" id="4113-PGSC0003DMT400096630"/>
<reference evidence="2" key="2">
    <citation type="submission" date="2015-06" db="UniProtKB">
        <authorList>
            <consortium name="EnsemblPlants"/>
        </authorList>
    </citation>
    <scope>IDENTIFICATION</scope>
    <source>
        <strain evidence="2">DM1-3 516 R44</strain>
    </source>
</reference>
<dbReference type="InterPro" id="IPR002182">
    <property type="entry name" value="NB-ARC"/>
</dbReference>
<dbReference type="GO" id="GO:0043531">
    <property type="term" value="F:ADP binding"/>
    <property type="evidence" value="ECO:0007669"/>
    <property type="project" value="InterPro"/>
</dbReference>
<dbReference type="Gramene" id="PGSC0003DMT400096630">
    <property type="protein sequence ID" value="PGSC0003DMT400096630"/>
    <property type="gene ID" value="PGSC0003DMG400046201"/>
</dbReference>
<reference evidence="3" key="1">
    <citation type="journal article" date="2011" name="Nature">
        <title>Genome sequence and analysis of the tuber crop potato.</title>
        <authorList>
            <consortium name="The Potato Genome Sequencing Consortium"/>
        </authorList>
    </citation>
    <scope>NUCLEOTIDE SEQUENCE [LARGE SCALE GENOMIC DNA]</scope>
    <source>
        <strain evidence="3">cv. DM1-3 516 R44</strain>
    </source>
</reference>
<dbReference type="AlphaFoldDB" id="M1DYW3"/>
<evidence type="ECO:0000313" key="3">
    <source>
        <dbReference type="Proteomes" id="UP000011115"/>
    </source>
</evidence>